<dbReference type="Pfam" id="PF00226">
    <property type="entry name" value="DnaJ"/>
    <property type="match status" value="1"/>
</dbReference>
<name>A0A8B2NWQ8_9HYPH</name>
<gene>
    <name evidence="2" type="ORF">DLJ53_16295</name>
</gene>
<dbReference type="Gene3D" id="1.10.3680.10">
    <property type="entry name" value="TerB-like"/>
    <property type="match status" value="1"/>
</dbReference>
<sequence length="228" mass="25324">MAVWDVLGQAVQSVGAVGADVFDRLRGLTGSGTQGRQAAFSMAVVALAAKMAKADGVVTMSEQTSFWNRFDVPESAQRPIRRLFDFAQQDVAGFEAYARKIARMFPGDEEVQEDILDILFTIAAADGVIHENELDFLDRVAEIFDLDAVKWSRIKARHMQPDSDPFVVLGLQRGATRTEITKRYRELVREHHPDRLIARGVPEEFVRIATDRLAAINSAYATALARTS</sequence>
<dbReference type="CDD" id="cd07316">
    <property type="entry name" value="terB_like_DjlA"/>
    <property type="match status" value="1"/>
</dbReference>
<dbReference type="InterPro" id="IPR007791">
    <property type="entry name" value="DjlA_N"/>
</dbReference>
<dbReference type="InterPro" id="IPR029024">
    <property type="entry name" value="TerB-like"/>
</dbReference>
<accession>A0A8B2NWQ8</accession>
<dbReference type="AlphaFoldDB" id="A0A8B2NWQ8"/>
<dbReference type="InterPro" id="IPR001623">
    <property type="entry name" value="DnaJ_domain"/>
</dbReference>
<dbReference type="EMBL" id="QHHQ01000003">
    <property type="protein sequence ID" value="RAI00801.1"/>
    <property type="molecule type" value="Genomic_DNA"/>
</dbReference>
<dbReference type="CDD" id="cd06257">
    <property type="entry name" value="DnaJ"/>
    <property type="match status" value="1"/>
</dbReference>
<proteinExistence type="predicted"/>
<feature type="domain" description="J" evidence="1">
    <location>
        <begin position="164"/>
        <end position="228"/>
    </location>
</feature>
<dbReference type="Proteomes" id="UP000249590">
    <property type="component" value="Unassembled WGS sequence"/>
</dbReference>
<evidence type="ECO:0000313" key="2">
    <source>
        <dbReference type="EMBL" id="RAI00801.1"/>
    </source>
</evidence>
<dbReference type="InterPro" id="IPR036869">
    <property type="entry name" value="J_dom_sf"/>
</dbReference>
<dbReference type="SMART" id="SM00271">
    <property type="entry name" value="DnaJ"/>
    <property type="match status" value="1"/>
</dbReference>
<organism evidence="2 3">
    <name type="scientific">Acuticoccus sediminis</name>
    <dbReference type="NCBI Taxonomy" id="2184697"/>
    <lineage>
        <taxon>Bacteria</taxon>
        <taxon>Pseudomonadati</taxon>
        <taxon>Pseudomonadota</taxon>
        <taxon>Alphaproteobacteria</taxon>
        <taxon>Hyphomicrobiales</taxon>
        <taxon>Amorphaceae</taxon>
        <taxon>Acuticoccus</taxon>
    </lineage>
</organism>
<dbReference type="Pfam" id="PF05099">
    <property type="entry name" value="TerB"/>
    <property type="match status" value="1"/>
</dbReference>
<dbReference type="PROSITE" id="PS50076">
    <property type="entry name" value="DNAJ_2"/>
    <property type="match status" value="1"/>
</dbReference>
<dbReference type="SUPFAM" id="SSF46565">
    <property type="entry name" value="Chaperone J-domain"/>
    <property type="match status" value="1"/>
</dbReference>
<comment type="caution">
    <text evidence="2">The sequence shown here is derived from an EMBL/GenBank/DDBJ whole genome shotgun (WGS) entry which is preliminary data.</text>
</comment>
<dbReference type="SUPFAM" id="SSF158682">
    <property type="entry name" value="TerB-like"/>
    <property type="match status" value="1"/>
</dbReference>
<dbReference type="OrthoDB" id="9782583at2"/>
<reference evidence="2 3" key="1">
    <citation type="submission" date="2018-05" db="EMBL/GenBank/DDBJ databases">
        <title>Acuticoccus sediminis sp. nov., isolated from deep-sea sediment of Indian Ocean.</title>
        <authorList>
            <person name="Liu X."/>
            <person name="Lai Q."/>
            <person name="Du Y."/>
            <person name="Sun F."/>
            <person name="Zhang X."/>
            <person name="Wang S."/>
            <person name="Shao Z."/>
        </authorList>
    </citation>
    <scope>NUCLEOTIDE SEQUENCE [LARGE SCALE GENOMIC DNA]</scope>
    <source>
        <strain evidence="2 3">PTG4-2</strain>
    </source>
</reference>
<protein>
    <submittedName>
        <fullName evidence="2">Molecular chaperone DjlA</fullName>
    </submittedName>
</protein>
<keyword evidence="3" id="KW-1185">Reference proteome</keyword>
<evidence type="ECO:0000259" key="1">
    <source>
        <dbReference type="PROSITE" id="PS50076"/>
    </source>
</evidence>
<evidence type="ECO:0000313" key="3">
    <source>
        <dbReference type="Proteomes" id="UP000249590"/>
    </source>
</evidence>
<dbReference type="RefSeq" id="WP_111347206.1">
    <property type="nucleotide sequence ID" value="NZ_JAIWKD010000008.1"/>
</dbReference>
<dbReference type="Gene3D" id="1.10.287.110">
    <property type="entry name" value="DnaJ domain"/>
    <property type="match status" value="1"/>
</dbReference>